<dbReference type="InterPro" id="IPR017937">
    <property type="entry name" value="Thioredoxin_CS"/>
</dbReference>
<evidence type="ECO:0000256" key="1">
    <source>
        <dbReference type="SAM" id="MobiDB-lite"/>
    </source>
</evidence>
<dbReference type="RefSeq" id="WP_040382168.1">
    <property type="nucleotide sequence ID" value="NZ_JBBMFM010000011.1"/>
</dbReference>
<organism evidence="4 5">
    <name type="scientific">Enterocloster hominis</name>
    <name type="common">ex Hitch et al. 2024</name>
    <dbReference type="NCBI Taxonomy" id="1917870"/>
    <lineage>
        <taxon>Bacteria</taxon>
        <taxon>Bacillati</taxon>
        <taxon>Bacillota</taxon>
        <taxon>Clostridia</taxon>
        <taxon>Lachnospirales</taxon>
        <taxon>Lachnospiraceae</taxon>
        <taxon>Enterocloster</taxon>
    </lineage>
</organism>
<feature type="compositionally biased region" description="Basic and acidic residues" evidence="1">
    <location>
        <begin position="114"/>
        <end position="142"/>
    </location>
</feature>
<name>A0ABV1D1L4_9FIRM</name>
<evidence type="ECO:0000313" key="4">
    <source>
        <dbReference type="EMBL" id="MEQ2424273.1"/>
    </source>
</evidence>
<feature type="compositionally biased region" description="Low complexity" evidence="1">
    <location>
        <begin position="36"/>
        <end position="52"/>
    </location>
</feature>
<dbReference type="PANTHER" id="PTHR42852">
    <property type="entry name" value="THIOL:DISULFIDE INTERCHANGE PROTEIN DSBE"/>
    <property type="match status" value="1"/>
</dbReference>
<feature type="compositionally biased region" description="Low complexity" evidence="1">
    <location>
        <begin position="94"/>
        <end position="106"/>
    </location>
</feature>
<protein>
    <submittedName>
        <fullName evidence="4">TlpA disulfide reductase family protein</fullName>
    </submittedName>
</protein>
<dbReference type="InterPro" id="IPR050553">
    <property type="entry name" value="Thioredoxin_ResA/DsbE_sf"/>
</dbReference>
<dbReference type="Pfam" id="PF00578">
    <property type="entry name" value="AhpC-TSA"/>
    <property type="match status" value="1"/>
</dbReference>
<feature type="region of interest" description="Disordered" evidence="1">
    <location>
        <begin position="35"/>
        <end position="157"/>
    </location>
</feature>
<feature type="domain" description="Thioredoxin" evidence="3">
    <location>
        <begin position="154"/>
        <end position="291"/>
    </location>
</feature>
<dbReference type="EMBL" id="JBBMFM010000011">
    <property type="protein sequence ID" value="MEQ2424273.1"/>
    <property type="molecule type" value="Genomic_DNA"/>
</dbReference>
<gene>
    <name evidence="4" type="ORF">WMQ36_04750</name>
</gene>
<dbReference type="InterPro" id="IPR000866">
    <property type="entry name" value="AhpC/TSA"/>
</dbReference>
<dbReference type="CDD" id="cd02966">
    <property type="entry name" value="TlpA_like_family"/>
    <property type="match status" value="1"/>
</dbReference>
<dbReference type="InterPro" id="IPR013766">
    <property type="entry name" value="Thioredoxin_domain"/>
</dbReference>
<dbReference type="PROSITE" id="PS51352">
    <property type="entry name" value="THIOREDOXIN_2"/>
    <property type="match status" value="1"/>
</dbReference>
<dbReference type="InterPro" id="IPR036249">
    <property type="entry name" value="Thioredoxin-like_sf"/>
</dbReference>
<dbReference type="PROSITE" id="PS00194">
    <property type="entry name" value="THIOREDOXIN_1"/>
    <property type="match status" value="1"/>
</dbReference>
<dbReference type="Proteomes" id="UP001454086">
    <property type="component" value="Unassembled WGS sequence"/>
</dbReference>
<keyword evidence="2" id="KW-0732">Signal</keyword>
<evidence type="ECO:0000259" key="3">
    <source>
        <dbReference type="PROSITE" id="PS51352"/>
    </source>
</evidence>
<dbReference type="PANTHER" id="PTHR42852:SF13">
    <property type="entry name" value="PROTEIN DIPZ"/>
    <property type="match status" value="1"/>
</dbReference>
<feature type="chain" id="PRO_5046513972" evidence="2">
    <location>
        <begin position="28"/>
        <end position="292"/>
    </location>
</feature>
<sequence length="292" mass="30137">MRKPYFRLNRKSAVRMGAVLSLTLCMALQTAGCSPAGKGAEQTTAAQTAGDVAADKDKADDAQGAGKAAADKDKADDAQGAGKAAADKDKADDAQGAGKAAADKGQAGTGQGAADKEQEGAGEAAADKAQADAGEAADKGEGDSGIEAQPGVPLKAGNKAPDFTAELIDGSSISLSDLKGKPVIINFWATWCGPCVREMPAFERLKEDFGDEIGIIAVNCGDDADTVKDFVDEYGYTFPVVLDEDYEVTMLYPSNSIPYTVVLDANGKITHVSTGAYDADTMYGRYKEALGL</sequence>
<keyword evidence="5" id="KW-1185">Reference proteome</keyword>
<proteinExistence type="predicted"/>
<evidence type="ECO:0000313" key="5">
    <source>
        <dbReference type="Proteomes" id="UP001454086"/>
    </source>
</evidence>
<feature type="signal peptide" evidence="2">
    <location>
        <begin position="1"/>
        <end position="27"/>
    </location>
</feature>
<reference evidence="4 5" key="1">
    <citation type="submission" date="2024-03" db="EMBL/GenBank/DDBJ databases">
        <title>Human intestinal bacterial collection.</title>
        <authorList>
            <person name="Pauvert C."/>
            <person name="Hitch T.C.A."/>
            <person name="Clavel T."/>
        </authorList>
    </citation>
    <scope>NUCLEOTIDE SEQUENCE [LARGE SCALE GENOMIC DNA]</scope>
    <source>
        <strain evidence="4 5">CLA-SR-H021</strain>
    </source>
</reference>
<comment type="caution">
    <text evidence="4">The sequence shown here is derived from an EMBL/GenBank/DDBJ whole genome shotgun (WGS) entry which is preliminary data.</text>
</comment>
<accession>A0ABV1D1L4</accession>
<evidence type="ECO:0000256" key="2">
    <source>
        <dbReference type="SAM" id="SignalP"/>
    </source>
</evidence>
<dbReference type="SUPFAM" id="SSF52833">
    <property type="entry name" value="Thioredoxin-like"/>
    <property type="match status" value="1"/>
</dbReference>
<dbReference type="Gene3D" id="3.40.30.10">
    <property type="entry name" value="Glutaredoxin"/>
    <property type="match status" value="1"/>
</dbReference>